<organism evidence="3 4">
    <name type="scientific">Perkinsus olseni</name>
    <name type="common">Perkinsus atlanticus</name>
    <dbReference type="NCBI Taxonomy" id="32597"/>
    <lineage>
        <taxon>Eukaryota</taxon>
        <taxon>Sar</taxon>
        <taxon>Alveolata</taxon>
        <taxon>Perkinsozoa</taxon>
        <taxon>Perkinsea</taxon>
        <taxon>Perkinsida</taxon>
        <taxon>Perkinsidae</taxon>
        <taxon>Perkinsus</taxon>
    </lineage>
</organism>
<feature type="region of interest" description="Disordered" evidence="1">
    <location>
        <begin position="1"/>
        <end position="24"/>
    </location>
</feature>
<dbReference type="InterPro" id="IPR050704">
    <property type="entry name" value="Peptidase_C85-like"/>
</dbReference>
<accession>A0A7J6NRX5</accession>
<gene>
    <name evidence="3" type="ORF">FOZ60_005413</name>
</gene>
<dbReference type="EMBL" id="JABANP010000226">
    <property type="protein sequence ID" value="KAF4686330.1"/>
    <property type="molecule type" value="Genomic_DNA"/>
</dbReference>
<evidence type="ECO:0000259" key="2">
    <source>
        <dbReference type="PROSITE" id="PS50802"/>
    </source>
</evidence>
<dbReference type="InterPro" id="IPR003323">
    <property type="entry name" value="OTU_dom"/>
</dbReference>
<dbReference type="Pfam" id="PF02338">
    <property type="entry name" value="OTU"/>
    <property type="match status" value="1"/>
</dbReference>
<feature type="compositionally biased region" description="Basic residues" evidence="1">
    <location>
        <begin position="1"/>
        <end position="14"/>
    </location>
</feature>
<protein>
    <recommendedName>
        <fullName evidence="2">OTU domain-containing protein</fullName>
    </recommendedName>
</protein>
<dbReference type="Proteomes" id="UP000541610">
    <property type="component" value="Unassembled WGS sequence"/>
</dbReference>
<dbReference type="SUPFAM" id="SSF54001">
    <property type="entry name" value="Cysteine proteinases"/>
    <property type="match status" value="1"/>
</dbReference>
<dbReference type="Gene3D" id="3.90.70.80">
    <property type="match status" value="1"/>
</dbReference>
<dbReference type="InterPro" id="IPR038765">
    <property type="entry name" value="Papain-like_cys_pep_sf"/>
</dbReference>
<proteinExistence type="predicted"/>
<feature type="compositionally biased region" description="Basic and acidic residues" evidence="1">
    <location>
        <begin position="15"/>
        <end position="24"/>
    </location>
</feature>
<name>A0A7J6NRX5_PEROL</name>
<evidence type="ECO:0000313" key="4">
    <source>
        <dbReference type="Proteomes" id="UP000541610"/>
    </source>
</evidence>
<dbReference type="PANTHER" id="PTHR12419">
    <property type="entry name" value="OTU DOMAIN CONTAINING PROTEIN"/>
    <property type="match status" value="1"/>
</dbReference>
<dbReference type="GO" id="GO:0004843">
    <property type="term" value="F:cysteine-type deubiquitinase activity"/>
    <property type="evidence" value="ECO:0007669"/>
    <property type="project" value="TreeGrafter"/>
</dbReference>
<sequence length="372" mass="43322">MARGKRGNAKGSKHRRDDRASPPEDLSRVRAMLRKLGLEVQEVLPDGNCLFRSFAMQLKEVETFHDEFRQNCCDWLRDHQEMFQDFVDLSEEGFDDYDEYVSNMRQSTTWGGQVELTALCGAYDVAALVIRAEGVNYEIKAKEVDPEVTRCILLAYHDGEHYNSVVWEDGRQHTLAEARERFGSSEAPMAEPDVLARNIKPAEFIMKLGAGGAIEGGFKIPNLRRAPFWKFIWTQQFVARQHFFSVHHAGLLFSMAFFWWTGWFDTAPVERRDKYYMNGAKFRLQSAYHNPGTRPAYKIAQEQAKIRYFYRGFDHPYTINEAKDQLWKLRENWVIQNYPGVQYPYVSKQMMPPQLPDKMYKIATIDATEAKH</sequence>
<feature type="domain" description="OTU" evidence="2">
    <location>
        <begin position="38"/>
        <end position="168"/>
    </location>
</feature>
<dbReference type="AlphaFoldDB" id="A0A7J6NRX5"/>
<dbReference type="GO" id="GO:0016579">
    <property type="term" value="P:protein deubiquitination"/>
    <property type="evidence" value="ECO:0007669"/>
    <property type="project" value="TreeGrafter"/>
</dbReference>
<reference evidence="3 4" key="1">
    <citation type="submission" date="2020-04" db="EMBL/GenBank/DDBJ databases">
        <title>Perkinsus olseni comparative genomics.</title>
        <authorList>
            <person name="Bogema D.R."/>
        </authorList>
    </citation>
    <scope>NUCLEOTIDE SEQUENCE [LARGE SCALE GENOMIC DNA]</scope>
    <source>
        <strain evidence="3">00978-12</strain>
    </source>
</reference>
<dbReference type="PROSITE" id="PS50802">
    <property type="entry name" value="OTU"/>
    <property type="match status" value="1"/>
</dbReference>
<comment type="caution">
    <text evidence="3">The sequence shown here is derived from an EMBL/GenBank/DDBJ whole genome shotgun (WGS) entry which is preliminary data.</text>
</comment>
<dbReference type="CDD" id="cd22771">
    <property type="entry name" value="OTU_plant_OTU7-like"/>
    <property type="match status" value="1"/>
</dbReference>
<evidence type="ECO:0000256" key="1">
    <source>
        <dbReference type="SAM" id="MobiDB-lite"/>
    </source>
</evidence>
<dbReference type="OrthoDB" id="417626at2759"/>
<evidence type="ECO:0000313" key="3">
    <source>
        <dbReference type="EMBL" id="KAF4686330.1"/>
    </source>
</evidence>